<feature type="compositionally biased region" description="Polar residues" evidence="1">
    <location>
        <begin position="10"/>
        <end position="34"/>
    </location>
</feature>
<feature type="compositionally biased region" description="Low complexity" evidence="1">
    <location>
        <begin position="44"/>
        <end position="72"/>
    </location>
</feature>
<sequence length="253" mass="28264">MSSPIIFKNPYSTSQASTSDSQPEKQQSPTSSRYMQHHRLVLKQASSTSPTQTSSSLPSSSAAGSSYQIQQQHEPEHQSPRKKSVFNTSSSPYARRKSFLSRSMLENDNFQTYEVSSYDFPISTSNPTSTLSTSSTFSSARTTLRTRIPSFSINLTQSQGFIWNQDLFASSYQQVRAGLNPDEFLQGSKSIEVVDIIVDDDNDEDFITSSCYDSNHENVSKGSCDNDETMNSDHDDDDNDGVDDDDVIFHMNY</sequence>
<gene>
    <name evidence="2" type="ORF">CANARDRAFT_6037</name>
</gene>
<organism evidence="2 3">
    <name type="scientific">[Candida] arabinofermentans NRRL YB-2248</name>
    <dbReference type="NCBI Taxonomy" id="983967"/>
    <lineage>
        <taxon>Eukaryota</taxon>
        <taxon>Fungi</taxon>
        <taxon>Dikarya</taxon>
        <taxon>Ascomycota</taxon>
        <taxon>Saccharomycotina</taxon>
        <taxon>Pichiomycetes</taxon>
        <taxon>Pichiales</taxon>
        <taxon>Pichiaceae</taxon>
        <taxon>Ogataea</taxon>
        <taxon>Ogataea/Candida clade</taxon>
    </lineage>
</organism>
<reference evidence="3" key="1">
    <citation type="submission" date="2016-04" db="EMBL/GenBank/DDBJ databases">
        <title>Comparative genomics of biotechnologically important yeasts.</title>
        <authorList>
            <consortium name="DOE Joint Genome Institute"/>
            <person name="Riley R."/>
            <person name="Haridas S."/>
            <person name="Wolfe K.H."/>
            <person name="Lopes M.R."/>
            <person name="Hittinger C.T."/>
            <person name="Goker M."/>
            <person name="Salamov A."/>
            <person name="Wisecaver J."/>
            <person name="Long T.M."/>
            <person name="Aerts A.L."/>
            <person name="Barry K."/>
            <person name="Choi C."/>
            <person name="Clum A."/>
            <person name="Coughlan A.Y."/>
            <person name="Deshpande S."/>
            <person name="Douglass A.P."/>
            <person name="Hanson S.J."/>
            <person name="Klenk H.-P."/>
            <person name="Labutti K."/>
            <person name="Lapidus A."/>
            <person name="Lindquist E."/>
            <person name="Lipzen A."/>
            <person name="Meier-Kolthoff J.P."/>
            <person name="Ohm R.A."/>
            <person name="Otillar R.P."/>
            <person name="Pangilinan J."/>
            <person name="Peng Y."/>
            <person name="Rokas A."/>
            <person name="Rosa C.A."/>
            <person name="Scheuner C."/>
            <person name="Sibirny A.A."/>
            <person name="Slot J.C."/>
            <person name="Stielow J.B."/>
            <person name="Sun H."/>
            <person name="Kurtzman C.P."/>
            <person name="Blackwell M."/>
            <person name="Grigoriev I.V."/>
            <person name="Jeffries T.W."/>
        </authorList>
    </citation>
    <scope>NUCLEOTIDE SEQUENCE [LARGE SCALE GENOMIC DNA]</scope>
    <source>
        <strain evidence="3">NRRL YB-2248</strain>
    </source>
</reference>
<dbReference type="EMBL" id="KV453848">
    <property type="protein sequence ID" value="ODV87506.1"/>
    <property type="molecule type" value="Genomic_DNA"/>
</dbReference>
<dbReference type="AlphaFoldDB" id="A0A1E4T6X6"/>
<evidence type="ECO:0000313" key="2">
    <source>
        <dbReference type="EMBL" id="ODV87506.1"/>
    </source>
</evidence>
<feature type="region of interest" description="Disordered" evidence="1">
    <location>
        <begin position="217"/>
        <end position="245"/>
    </location>
</feature>
<evidence type="ECO:0000256" key="1">
    <source>
        <dbReference type="SAM" id="MobiDB-lite"/>
    </source>
</evidence>
<proteinExistence type="predicted"/>
<protein>
    <submittedName>
        <fullName evidence="2">Uncharacterized protein</fullName>
    </submittedName>
</protein>
<name>A0A1E4T6X6_9ASCO</name>
<dbReference type="Proteomes" id="UP000094801">
    <property type="component" value="Unassembled WGS sequence"/>
</dbReference>
<evidence type="ECO:0000313" key="3">
    <source>
        <dbReference type="Proteomes" id="UP000094801"/>
    </source>
</evidence>
<accession>A0A1E4T6X6</accession>
<feature type="region of interest" description="Disordered" evidence="1">
    <location>
        <begin position="1"/>
        <end position="90"/>
    </location>
</feature>
<feature type="compositionally biased region" description="Acidic residues" evidence="1">
    <location>
        <begin position="225"/>
        <end position="245"/>
    </location>
</feature>
<keyword evidence="3" id="KW-1185">Reference proteome</keyword>
<dbReference type="OrthoDB" id="4063176at2759"/>